<evidence type="ECO:0008006" key="4">
    <source>
        <dbReference type="Google" id="ProtNLM"/>
    </source>
</evidence>
<proteinExistence type="predicted"/>
<dbReference type="AlphaFoldDB" id="A0A2P6N354"/>
<dbReference type="InParanoid" id="A0A2P6N354"/>
<gene>
    <name evidence="2" type="ORF">PROFUN_13800</name>
</gene>
<sequence length="161" mass="18307">MRGRTASLLVVIAIYCLSASVVVAEQSCLELGFDHVSCSKCEDLKTFVKDAKQHYTMIVYLVAIDSPNLNNSFAEGKLIICKWKVERYPHIETFINRNAKDFPRLQVEVTALQITLANTHQYRAYSDPTLQLVNSEGTVESLKIDGWKTEHLVEYLRDNLP</sequence>
<feature type="signal peptide" evidence="1">
    <location>
        <begin position="1"/>
        <end position="24"/>
    </location>
</feature>
<dbReference type="EMBL" id="MDYQ01000227">
    <property type="protein sequence ID" value="PRP78388.1"/>
    <property type="molecule type" value="Genomic_DNA"/>
</dbReference>
<keyword evidence="1" id="KW-0732">Signal</keyword>
<dbReference type="GO" id="GO:0005788">
    <property type="term" value="C:endoplasmic reticulum lumen"/>
    <property type="evidence" value="ECO:0007669"/>
    <property type="project" value="TreeGrafter"/>
</dbReference>
<accession>A0A2P6N354</accession>
<feature type="chain" id="PRO_5015146511" description="Selenoprotein F/M domain-containing protein" evidence="1">
    <location>
        <begin position="25"/>
        <end position="161"/>
    </location>
</feature>
<dbReference type="GO" id="GO:0016491">
    <property type="term" value="F:oxidoreductase activity"/>
    <property type="evidence" value="ECO:0007669"/>
    <property type="project" value="TreeGrafter"/>
</dbReference>
<dbReference type="InterPro" id="IPR036249">
    <property type="entry name" value="Thioredoxin-like_sf"/>
</dbReference>
<dbReference type="PANTHER" id="PTHR13077">
    <property type="entry name" value="SELENOPROTEIN F"/>
    <property type="match status" value="1"/>
</dbReference>
<dbReference type="FunCoup" id="A0A2P6N354">
    <property type="interactions" value="20"/>
</dbReference>
<dbReference type="Proteomes" id="UP000241769">
    <property type="component" value="Unassembled WGS sequence"/>
</dbReference>
<evidence type="ECO:0000313" key="3">
    <source>
        <dbReference type="Proteomes" id="UP000241769"/>
    </source>
</evidence>
<dbReference type="STRING" id="1890364.A0A2P6N354"/>
<protein>
    <recommendedName>
        <fullName evidence="4">Selenoprotein F/M domain-containing protein</fullName>
    </recommendedName>
</protein>
<dbReference type="SUPFAM" id="SSF52833">
    <property type="entry name" value="Thioredoxin-like"/>
    <property type="match status" value="1"/>
</dbReference>
<name>A0A2P6N354_9EUKA</name>
<organism evidence="2 3">
    <name type="scientific">Planoprotostelium fungivorum</name>
    <dbReference type="NCBI Taxonomy" id="1890364"/>
    <lineage>
        <taxon>Eukaryota</taxon>
        <taxon>Amoebozoa</taxon>
        <taxon>Evosea</taxon>
        <taxon>Variosea</taxon>
        <taxon>Cavosteliida</taxon>
        <taxon>Cavosteliaceae</taxon>
        <taxon>Planoprotostelium</taxon>
    </lineage>
</organism>
<dbReference type="InterPro" id="IPR038219">
    <property type="entry name" value="Sep15/SelM_sf"/>
</dbReference>
<keyword evidence="3" id="KW-1185">Reference proteome</keyword>
<dbReference type="OrthoDB" id="1910009at2759"/>
<evidence type="ECO:0000313" key="2">
    <source>
        <dbReference type="EMBL" id="PRP78388.1"/>
    </source>
</evidence>
<comment type="caution">
    <text evidence="2">The sequence shown here is derived from an EMBL/GenBank/DDBJ whole genome shotgun (WGS) entry which is preliminary data.</text>
</comment>
<dbReference type="PANTHER" id="PTHR13077:SF6">
    <property type="entry name" value="SELENOPROTEIN F"/>
    <property type="match status" value="1"/>
</dbReference>
<dbReference type="InterPro" id="IPR039992">
    <property type="entry name" value="Sep15_SelM"/>
</dbReference>
<evidence type="ECO:0000256" key="1">
    <source>
        <dbReference type="SAM" id="SignalP"/>
    </source>
</evidence>
<reference evidence="2 3" key="1">
    <citation type="journal article" date="2018" name="Genome Biol. Evol.">
        <title>Multiple Roots of Fruiting Body Formation in Amoebozoa.</title>
        <authorList>
            <person name="Hillmann F."/>
            <person name="Forbes G."/>
            <person name="Novohradska S."/>
            <person name="Ferling I."/>
            <person name="Riege K."/>
            <person name="Groth M."/>
            <person name="Westermann M."/>
            <person name="Marz M."/>
            <person name="Spaller T."/>
            <person name="Winckler T."/>
            <person name="Schaap P."/>
            <person name="Glockner G."/>
        </authorList>
    </citation>
    <scope>NUCLEOTIDE SEQUENCE [LARGE SCALE GENOMIC DNA]</scope>
    <source>
        <strain evidence="2 3">Jena</strain>
    </source>
</reference>
<dbReference type="Gene3D" id="3.40.30.50">
    <property type="entry name" value="Sep15/SelM thioredoxin-like domain, active-site redox motif"/>
    <property type="match status" value="1"/>
</dbReference>